<protein>
    <submittedName>
        <fullName evidence="2">Uncharacterized protein</fullName>
    </submittedName>
</protein>
<feature type="chain" id="PRO_5009187005" evidence="1">
    <location>
        <begin position="33"/>
        <end position="98"/>
    </location>
</feature>
<gene>
    <name evidence="2" type="ORF">BAE44_0026380</name>
</gene>
<evidence type="ECO:0000256" key="1">
    <source>
        <dbReference type="SAM" id="SignalP"/>
    </source>
</evidence>
<keyword evidence="3" id="KW-1185">Reference proteome</keyword>
<keyword evidence="1" id="KW-0732">Signal</keyword>
<dbReference type="AlphaFoldDB" id="A0A1E5UIA6"/>
<evidence type="ECO:0000313" key="3">
    <source>
        <dbReference type="Proteomes" id="UP000095767"/>
    </source>
</evidence>
<evidence type="ECO:0000313" key="2">
    <source>
        <dbReference type="EMBL" id="OEL12601.1"/>
    </source>
</evidence>
<organism evidence="2 3">
    <name type="scientific">Dichanthelium oligosanthes</name>
    <dbReference type="NCBI Taxonomy" id="888268"/>
    <lineage>
        <taxon>Eukaryota</taxon>
        <taxon>Viridiplantae</taxon>
        <taxon>Streptophyta</taxon>
        <taxon>Embryophyta</taxon>
        <taxon>Tracheophyta</taxon>
        <taxon>Spermatophyta</taxon>
        <taxon>Magnoliopsida</taxon>
        <taxon>Liliopsida</taxon>
        <taxon>Poales</taxon>
        <taxon>Poaceae</taxon>
        <taxon>PACMAD clade</taxon>
        <taxon>Panicoideae</taxon>
        <taxon>Panicodae</taxon>
        <taxon>Paniceae</taxon>
        <taxon>Dichantheliinae</taxon>
        <taxon>Dichanthelium</taxon>
    </lineage>
</organism>
<feature type="signal peptide" evidence="1">
    <location>
        <begin position="1"/>
        <end position="32"/>
    </location>
</feature>
<name>A0A1E5UIA6_9POAL</name>
<comment type="caution">
    <text evidence="2">The sequence shown here is derived from an EMBL/GenBank/DDBJ whole genome shotgun (WGS) entry which is preliminary data.</text>
</comment>
<accession>A0A1E5UIA6</accession>
<proteinExistence type="predicted"/>
<dbReference type="OrthoDB" id="687839at2759"/>
<reference evidence="2 3" key="1">
    <citation type="submission" date="2016-09" db="EMBL/GenBank/DDBJ databases">
        <title>The draft genome of Dichanthelium oligosanthes: A C3 panicoid grass species.</title>
        <authorList>
            <person name="Studer A.J."/>
            <person name="Schnable J.C."/>
            <person name="Brutnell T.P."/>
        </authorList>
    </citation>
    <scope>NUCLEOTIDE SEQUENCE [LARGE SCALE GENOMIC DNA]</scope>
    <source>
        <strain evidence="3">cv. Kellogg 1175</strain>
        <tissue evidence="2">Leaf</tissue>
    </source>
</reference>
<sequence>MASKLTRALAPAFAALILATFLLSLAATVANARPLKVKELSSSEGDDVHTVVVESPAADIQTVVGAAEHDGAGGHKFTMSIGMLGGIKDSGPSPGAGH</sequence>
<dbReference type="EMBL" id="LWDX02076502">
    <property type="protein sequence ID" value="OEL12601.1"/>
    <property type="molecule type" value="Genomic_DNA"/>
</dbReference>
<dbReference type="Proteomes" id="UP000095767">
    <property type="component" value="Unassembled WGS sequence"/>
</dbReference>